<organism evidence="1 2">
    <name type="scientific">Paramuricea clavata</name>
    <name type="common">Red gorgonian</name>
    <name type="synonym">Violescent sea-whip</name>
    <dbReference type="NCBI Taxonomy" id="317549"/>
    <lineage>
        <taxon>Eukaryota</taxon>
        <taxon>Metazoa</taxon>
        <taxon>Cnidaria</taxon>
        <taxon>Anthozoa</taxon>
        <taxon>Octocorallia</taxon>
        <taxon>Malacalcyonacea</taxon>
        <taxon>Plexauridae</taxon>
        <taxon>Paramuricea</taxon>
    </lineage>
</organism>
<accession>A0A6S7FR98</accession>
<evidence type="ECO:0000313" key="1">
    <source>
        <dbReference type="EMBL" id="CAB3979513.1"/>
    </source>
</evidence>
<gene>
    <name evidence="1" type="ORF">PACLA_8A082441</name>
</gene>
<reference evidence="1" key="1">
    <citation type="submission" date="2020-04" db="EMBL/GenBank/DDBJ databases">
        <authorList>
            <person name="Alioto T."/>
            <person name="Alioto T."/>
            <person name="Gomez Garrido J."/>
        </authorList>
    </citation>
    <scope>NUCLEOTIDE SEQUENCE</scope>
    <source>
        <strain evidence="1">A484AB</strain>
    </source>
</reference>
<protein>
    <submittedName>
        <fullName evidence="1">Uncharacterized protein</fullName>
    </submittedName>
</protein>
<dbReference type="Proteomes" id="UP001152795">
    <property type="component" value="Unassembled WGS sequence"/>
</dbReference>
<name>A0A6S7FR98_PARCT</name>
<sequence length="257" mass="29523">MRPDIKGRKDARMRSIAFVLPKALDCIHNAGLTAPREKNVRDLLHRLDGAETEYKSSFLGQPRKISCVRIPREVLSQDTLDQIDQLFGKQIDDEERYAESNKEQQSVECKECSKKEDELKKTVKNHKQESAERHRMHEREKEILAGQIRDAKKEREDDKTVFQEEILTWKKKYQDVVLELRNMKEYRKCNERSGPTSSTVAQALGGIVVSQQTDEPSHDDSGIGEELRVANEGIGEELRVANEGTNYFLPAEHSIDC</sequence>
<proteinExistence type="predicted"/>
<dbReference type="AlphaFoldDB" id="A0A6S7FR98"/>
<dbReference type="EMBL" id="CACRXK020000204">
    <property type="protein sequence ID" value="CAB3979513.1"/>
    <property type="molecule type" value="Genomic_DNA"/>
</dbReference>
<comment type="caution">
    <text evidence="1">The sequence shown here is derived from an EMBL/GenBank/DDBJ whole genome shotgun (WGS) entry which is preliminary data.</text>
</comment>
<keyword evidence="2" id="KW-1185">Reference proteome</keyword>
<evidence type="ECO:0000313" key="2">
    <source>
        <dbReference type="Proteomes" id="UP001152795"/>
    </source>
</evidence>